<accession>A0ABD2XZU0</accession>
<dbReference type="Proteomes" id="UP001630127">
    <property type="component" value="Unassembled WGS sequence"/>
</dbReference>
<feature type="region of interest" description="Disordered" evidence="1">
    <location>
        <begin position="1"/>
        <end position="35"/>
    </location>
</feature>
<name>A0ABD2XZU0_9GENT</name>
<dbReference type="Gene3D" id="2.40.70.10">
    <property type="entry name" value="Acid Proteases"/>
    <property type="match status" value="1"/>
</dbReference>
<feature type="compositionally biased region" description="Basic and acidic residues" evidence="1">
    <location>
        <begin position="9"/>
        <end position="35"/>
    </location>
</feature>
<dbReference type="EMBL" id="JBJUIK010000016">
    <property type="protein sequence ID" value="KAL3500423.1"/>
    <property type="molecule type" value="Genomic_DNA"/>
</dbReference>
<organism evidence="2 3">
    <name type="scientific">Cinchona calisaya</name>
    <dbReference type="NCBI Taxonomy" id="153742"/>
    <lineage>
        <taxon>Eukaryota</taxon>
        <taxon>Viridiplantae</taxon>
        <taxon>Streptophyta</taxon>
        <taxon>Embryophyta</taxon>
        <taxon>Tracheophyta</taxon>
        <taxon>Spermatophyta</taxon>
        <taxon>Magnoliopsida</taxon>
        <taxon>eudicotyledons</taxon>
        <taxon>Gunneridae</taxon>
        <taxon>Pentapetalae</taxon>
        <taxon>asterids</taxon>
        <taxon>lamiids</taxon>
        <taxon>Gentianales</taxon>
        <taxon>Rubiaceae</taxon>
        <taxon>Cinchonoideae</taxon>
        <taxon>Cinchoneae</taxon>
        <taxon>Cinchona</taxon>
    </lineage>
</organism>
<evidence type="ECO:0000313" key="3">
    <source>
        <dbReference type="Proteomes" id="UP001630127"/>
    </source>
</evidence>
<evidence type="ECO:0000256" key="1">
    <source>
        <dbReference type="SAM" id="MobiDB-lite"/>
    </source>
</evidence>
<dbReference type="CDD" id="cd00303">
    <property type="entry name" value="retropepsin_like"/>
    <property type="match status" value="1"/>
</dbReference>
<dbReference type="AlphaFoldDB" id="A0ABD2XZU0"/>
<comment type="caution">
    <text evidence="2">The sequence shown here is derived from an EMBL/GenBank/DDBJ whole genome shotgun (WGS) entry which is preliminary data.</text>
</comment>
<keyword evidence="3" id="KW-1185">Reference proteome</keyword>
<dbReference type="Pfam" id="PF13650">
    <property type="entry name" value="Asp_protease_2"/>
    <property type="match status" value="1"/>
</dbReference>
<sequence>MYSVTNKGNETKVSEQQHKVARHDANENENEKEASVNLAKRFEERMDPLVNWANVMYECDEEDLKTTVVDDLAEQRDKALLCLCVATKIAHDIPTGNGNTLPERMIHQELAFSQLMDWPADLPAGYVLMTDLLEIKAISAVLREHMRTVDATLDSLRQDLSANVNGIDVLAMVDTRATHSFVTGWEVRRLKLKLKEHGYRIKVINSEAQAVLGVASVDLTLGPWSGKCTLMAVPLDDLKLGKEFMAMNKIFPIPHLDGVMIADESRAWQIEFLGVGWLHVHLGKVCAKRGPCA</sequence>
<dbReference type="InterPro" id="IPR021109">
    <property type="entry name" value="Peptidase_aspartic_dom_sf"/>
</dbReference>
<proteinExistence type="predicted"/>
<protein>
    <submittedName>
        <fullName evidence="2">Uncharacterized protein</fullName>
    </submittedName>
</protein>
<gene>
    <name evidence="2" type="ORF">ACH5RR_039516</name>
</gene>
<reference evidence="2 3" key="1">
    <citation type="submission" date="2024-11" db="EMBL/GenBank/DDBJ databases">
        <title>A near-complete genome assembly of Cinchona calisaya.</title>
        <authorList>
            <person name="Lian D.C."/>
            <person name="Zhao X.W."/>
            <person name="Wei L."/>
        </authorList>
    </citation>
    <scope>NUCLEOTIDE SEQUENCE [LARGE SCALE GENOMIC DNA]</scope>
    <source>
        <tissue evidence="2">Nenye</tissue>
    </source>
</reference>
<evidence type="ECO:0000313" key="2">
    <source>
        <dbReference type="EMBL" id="KAL3500423.1"/>
    </source>
</evidence>